<dbReference type="SMART" id="SM00233">
    <property type="entry name" value="PH"/>
    <property type="match status" value="1"/>
</dbReference>
<feature type="region of interest" description="Disordered" evidence="1">
    <location>
        <begin position="404"/>
        <end position="429"/>
    </location>
</feature>
<feature type="domain" description="PH" evidence="2">
    <location>
        <begin position="361"/>
        <end position="498"/>
    </location>
</feature>
<proteinExistence type="predicted"/>
<dbReference type="GO" id="GO:0005737">
    <property type="term" value="C:cytoplasm"/>
    <property type="evidence" value="ECO:0007669"/>
    <property type="project" value="TreeGrafter"/>
</dbReference>
<sequence length="602" mass="68710">MSALDSPPRTHELFSSLCHRLLSLNLVSLPEFATFEDDPVTGIRDTFSLGTPLVTLYNLLPPHYPRINLDLEVFTGDEHCRRLAVALFSMNVEQFLHCERFSYNDLQDMDGLRKAALAVHLILDKCSEAGLLAIARYPYPRELLPSVSQIQPTRSEEQWNEWVEQTVTFEREYIEHIALLEGCSKALAINNVLDQKIIDHVLPKKFFTFTRKMCVRMECTRALPWQQQCWGRLFTGYAEDIGIMYRIYCVNTILARERLLSAILEVSGLKVTDLRLSNVSIAQLLETPFRHLSQYVKQLEALIPISASIAHSHHTTLVVARDMIRRKLHSIVTAQEEATTKQKLASLKLRILDWKGLDPSNPSEFGFLLCEDQLLLRKNGVLRTLWIFLFRNILIYCDETLPEPGNSSRRGKRKLSTATVAPSPAKDSTTETNLDMKGYIHIARIKDISTSTMIRTEESRLRVYNALLLSTDIETIALAYPSKTQMHEWHQMLEGARSASTPMSMASVKALAKVYLDDVSSTFMIALSYPVRYDDLMANIEMKMRRLGFLQTQSDQSQYQRHLVVDRVAGNGLLVRVTSNNDDDIVEAFFPGSITELHVQKW</sequence>
<protein>
    <recommendedName>
        <fullName evidence="2">PH domain-containing protein</fullName>
    </recommendedName>
</protein>
<accession>A0A9P7S1V0</accession>
<keyword evidence="4" id="KW-1185">Reference proteome</keyword>
<evidence type="ECO:0000259" key="2">
    <source>
        <dbReference type="PROSITE" id="PS50003"/>
    </source>
</evidence>
<feature type="compositionally biased region" description="Polar residues" evidence="1">
    <location>
        <begin position="416"/>
        <end position="429"/>
    </location>
</feature>
<reference evidence="3" key="1">
    <citation type="journal article" date="2021" name="Genome Biol. Evol.">
        <title>The assembled and annotated genome of the fairy-ring fungus Marasmius oreades.</title>
        <authorList>
            <person name="Hiltunen M."/>
            <person name="Ament-Velasquez S.L."/>
            <person name="Johannesson H."/>
        </authorList>
    </citation>
    <scope>NUCLEOTIDE SEQUENCE</scope>
    <source>
        <strain evidence="3">03SP1</strain>
    </source>
</reference>
<dbReference type="Pfam" id="PF15411">
    <property type="entry name" value="PH_10"/>
    <property type="match status" value="1"/>
</dbReference>
<dbReference type="Proteomes" id="UP001049176">
    <property type="component" value="Chromosome 4"/>
</dbReference>
<dbReference type="GO" id="GO:0005634">
    <property type="term" value="C:nucleus"/>
    <property type="evidence" value="ECO:0007669"/>
    <property type="project" value="TreeGrafter"/>
</dbReference>
<dbReference type="GO" id="GO:0000935">
    <property type="term" value="C:division septum"/>
    <property type="evidence" value="ECO:0007669"/>
    <property type="project" value="TreeGrafter"/>
</dbReference>
<comment type="caution">
    <text evidence="3">The sequence shown here is derived from an EMBL/GenBank/DDBJ whole genome shotgun (WGS) entry which is preliminary data.</text>
</comment>
<dbReference type="EMBL" id="CM032184">
    <property type="protein sequence ID" value="KAG7093954.1"/>
    <property type="molecule type" value="Genomic_DNA"/>
</dbReference>
<gene>
    <name evidence="3" type="ORF">E1B28_007587</name>
</gene>
<dbReference type="InterPro" id="IPR035899">
    <property type="entry name" value="DBL_dom_sf"/>
</dbReference>
<dbReference type="RefSeq" id="XP_043010424.1">
    <property type="nucleotide sequence ID" value="XM_043152338.1"/>
</dbReference>
<dbReference type="GO" id="GO:0043332">
    <property type="term" value="C:mating projection tip"/>
    <property type="evidence" value="ECO:0007669"/>
    <property type="project" value="TreeGrafter"/>
</dbReference>
<dbReference type="OrthoDB" id="1594986at2759"/>
<dbReference type="InterPro" id="IPR053026">
    <property type="entry name" value="CDC42_GEF"/>
</dbReference>
<organism evidence="3 4">
    <name type="scientific">Marasmius oreades</name>
    <name type="common">fairy-ring Marasmius</name>
    <dbReference type="NCBI Taxonomy" id="181124"/>
    <lineage>
        <taxon>Eukaryota</taxon>
        <taxon>Fungi</taxon>
        <taxon>Dikarya</taxon>
        <taxon>Basidiomycota</taxon>
        <taxon>Agaricomycotina</taxon>
        <taxon>Agaricomycetes</taxon>
        <taxon>Agaricomycetidae</taxon>
        <taxon>Agaricales</taxon>
        <taxon>Marasmiineae</taxon>
        <taxon>Marasmiaceae</taxon>
        <taxon>Marasmius</taxon>
    </lineage>
</organism>
<dbReference type="GO" id="GO:0030010">
    <property type="term" value="P:establishment of cell polarity"/>
    <property type="evidence" value="ECO:0007669"/>
    <property type="project" value="TreeGrafter"/>
</dbReference>
<dbReference type="SUPFAM" id="SSF48065">
    <property type="entry name" value="DBL homology domain (DH-domain)"/>
    <property type="match status" value="1"/>
</dbReference>
<dbReference type="PROSITE" id="PS50003">
    <property type="entry name" value="PH_DOMAIN"/>
    <property type="match status" value="1"/>
</dbReference>
<dbReference type="PANTHER" id="PTHR47339:SF1">
    <property type="entry name" value="CELL DIVISION CONTROL PROTEIN 24"/>
    <property type="match status" value="1"/>
</dbReference>
<dbReference type="Gene3D" id="2.30.29.30">
    <property type="entry name" value="Pleckstrin-homology domain (PH domain)/Phosphotyrosine-binding domain (PTB)"/>
    <property type="match status" value="1"/>
</dbReference>
<dbReference type="Gene3D" id="1.20.900.10">
    <property type="entry name" value="Dbl homology (DH) domain"/>
    <property type="match status" value="1"/>
</dbReference>
<evidence type="ECO:0000256" key="1">
    <source>
        <dbReference type="SAM" id="MobiDB-lite"/>
    </source>
</evidence>
<name>A0A9P7S1V0_9AGAR</name>
<dbReference type="AlphaFoldDB" id="A0A9P7S1V0"/>
<dbReference type="PANTHER" id="PTHR47339">
    <property type="entry name" value="CELL DIVISION CONTROL PROTEIN 24"/>
    <property type="match status" value="1"/>
</dbReference>
<dbReference type="GeneID" id="66076663"/>
<dbReference type="KEGG" id="more:E1B28_007587"/>
<dbReference type="InterPro" id="IPR011993">
    <property type="entry name" value="PH-like_dom_sf"/>
</dbReference>
<dbReference type="GO" id="GO:0031106">
    <property type="term" value="P:septin ring organization"/>
    <property type="evidence" value="ECO:0007669"/>
    <property type="project" value="TreeGrafter"/>
</dbReference>
<evidence type="ECO:0000313" key="3">
    <source>
        <dbReference type="EMBL" id="KAG7093954.1"/>
    </source>
</evidence>
<evidence type="ECO:0000313" key="4">
    <source>
        <dbReference type="Proteomes" id="UP001049176"/>
    </source>
</evidence>
<dbReference type="SUPFAM" id="SSF50729">
    <property type="entry name" value="PH domain-like"/>
    <property type="match status" value="1"/>
</dbReference>
<dbReference type="InterPro" id="IPR001849">
    <property type="entry name" value="PH_domain"/>
</dbReference>